<keyword evidence="9" id="KW-0472">Membrane</keyword>
<feature type="non-terminal residue" evidence="10">
    <location>
        <position position="133"/>
    </location>
</feature>
<sequence>MSRCRERGFTLLEMLLALAIFAALSLSAFQILQGVMRNDEMAQRQVQRLTELQRAFVYLEGDFGQIIPRPPRGDERLFYAARYQRQSADWSISFMRNGWQNPMGILPRSELQRVGYRLRHQQLERLSYVHTDP</sequence>
<comment type="subcellular location">
    <subcellularLocation>
        <location evidence="1">Cell inner membrane</location>
        <topology evidence="1">Single-pass membrane protein</topology>
    </subcellularLocation>
</comment>
<dbReference type="PANTHER" id="PTHR39583">
    <property type="entry name" value="TYPE II SECRETION SYSTEM PROTEIN J-RELATED"/>
    <property type="match status" value="1"/>
</dbReference>
<dbReference type="InterPro" id="IPR051621">
    <property type="entry name" value="T2SS_protein_J"/>
</dbReference>
<dbReference type="InterPro" id="IPR012902">
    <property type="entry name" value="N_methyl_site"/>
</dbReference>
<name>A0A2J5NCB7_9ENTR</name>
<evidence type="ECO:0000313" key="10">
    <source>
        <dbReference type="EMBL" id="PLO51157.1"/>
    </source>
</evidence>
<gene>
    <name evidence="10" type="primary">gspJ</name>
    <name evidence="10" type="ORF">CWN49_37945</name>
</gene>
<dbReference type="PROSITE" id="PS00409">
    <property type="entry name" value="PROKAR_NTER_METHYL"/>
    <property type="match status" value="1"/>
</dbReference>
<reference evidence="10 11" key="1">
    <citation type="submission" date="2017-11" db="EMBL/GenBank/DDBJ databases">
        <authorList>
            <person name="Han C.G."/>
        </authorList>
    </citation>
    <scope>NUCLEOTIDE SEQUENCE [LARGE SCALE GENOMIC DNA]</scope>
    <source>
        <strain evidence="10 11">A10</strain>
    </source>
</reference>
<dbReference type="PANTHER" id="PTHR39583:SF2">
    <property type="entry name" value="TYPE II SECRETION SYSTEM PROTEIN J"/>
    <property type="match status" value="1"/>
</dbReference>
<keyword evidence="5" id="KW-0488">Methylation</keyword>
<dbReference type="Pfam" id="PF07963">
    <property type="entry name" value="N_methyl"/>
    <property type="match status" value="1"/>
</dbReference>
<proteinExistence type="inferred from homology"/>
<evidence type="ECO:0000256" key="1">
    <source>
        <dbReference type="ARBA" id="ARBA00004377"/>
    </source>
</evidence>
<keyword evidence="8" id="KW-1133">Transmembrane helix</keyword>
<evidence type="ECO:0000256" key="4">
    <source>
        <dbReference type="ARBA" id="ARBA00022475"/>
    </source>
</evidence>
<evidence type="ECO:0000256" key="5">
    <source>
        <dbReference type="ARBA" id="ARBA00022481"/>
    </source>
</evidence>
<evidence type="ECO:0000256" key="7">
    <source>
        <dbReference type="ARBA" id="ARBA00022692"/>
    </source>
</evidence>
<dbReference type="Gene3D" id="3.10.610.10">
    <property type="entry name" value="GSPII I/J protein-like"/>
    <property type="match status" value="1"/>
</dbReference>
<organism evidence="10 11">
    <name type="scientific">Klebsiella michiganensis</name>
    <dbReference type="NCBI Taxonomy" id="1134687"/>
    <lineage>
        <taxon>Bacteria</taxon>
        <taxon>Pseudomonadati</taxon>
        <taxon>Pseudomonadota</taxon>
        <taxon>Gammaproteobacteria</taxon>
        <taxon>Enterobacterales</taxon>
        <taxon>Enterobacteriaceae</taxon>
        <taxon>Klebsiella/Raoultella group</taxon>
        <taxon>Klebsiella</taxon>
    </lineage>
</organism>
<dbReference type="GO" id="GO:0015628">
    <property type="term" value="P:protein secretion by the type II secretion system"/>
    <property type="evidence" value="ECO:0007669"/>
    <property type="project" value="InterPro"/>
</dbReference>
<reference evidence="10 11" key="2">
    <citation type="submission" date="2018-01" db="EMBL/GenBank/DDBJ databases">
        <title>Genomic study of Klebsiella pneumoniae.</title>
        <authorList>
            <person name="Yang Y."/>
            <person name="Bicalho R."/>
        </authorList>
    </citation>
    <scope>NUCLEOTIDE SEQUENCE [LARGE SCALE GENOMIC DNA]</scope>
    <source>
        <strain evidence="10 11">A10</strain>
    </source>
</reference>
<dbReference type="Pfam" id="PF11612">
    <property type="entry name" value="T2SSJ"/>
    <property type="match status" value="1"/>
</dbReference>
<keyword evidence="6" id="KW-0997">Cell inner membrane</keyword>
<comment type="caution">
    <text evidence="10">The sequence shown here is derived from an EMBL/GenBank/DDBJ whole genome shotgun (WGS) entry which is preliminary data.</text>
</comment>
<accession>A0A2J5NCB7</accession>
<evidence type="ECO:0000256" key="6">
    <source>
        <dbReference type="ARBA" id="ARBA00022519"/>
    </source>
</evidence>
<dbReference type="GO" id="GO:0015627">
    <property type="term" value="C:type II protein secretion system complex"/>
    <property type="evidence" value="ECO:0007669"/>
    <property type="project" value="InterPro"/>
</dbReference>
<evidence type="ECO:0000256" key="9">
    <source>
        <dbReference type="ARBA" id="ARBA00023136"/>
    </source>
</evidence>
<comment type="similarity">
    <text evidence="2">Belongs to the GSP J family.</text>
</comment>
<evidence type="ECO:0000256" key="3">
    <source>
        <dbReference type="ARBA" id="ARBA00021539"/>
    </source>
</evidence>
<evidence type="ECO:0000256" key="2">
    <source>
        <dbReference type="ARBA" id="ARBA00011084"/>
    </source>
</evidence>
<keyword evidence="7" id="KW-0812">Transmembrane</keyword>
<dbReference type="InterPro" id="IPR045584">
    <property type="entry name" value="Pilin-like"/>
</dbReference>
<evidence type="ECO:0000313" key="11">
    <source>
        <dbReference type="Proteomes" id="UP000234667"/>
    </source>
</evidence>
<dbReference type="GO" id="GO:0005886">
    <property type="term" value="C:plasma membrane"/>
    <property type="evidence" value="ECO:0007669"/>
    <property type="project" value="UniProtKB-SubCell"/>
</dbReference>
<dbReference type="EMBL" id="PIDR01002410">
    <property type="protein sequence ID" value="PLO51157.1"/>
    <property type="molecule type" value="Genomic_DNA"/>
</dbReference>
<dbReference type="NCBIfam" id="TIGR02532">
    <property type="entry name" value="IV_pilin_GFxxxE"/>
    <property type="match status" value="1"/>
</dbReference>
<dbReference type="Proteomes" id="UP000234667">
    <property type="component" value="Unassembled WGS sequence"/>
</dbReference>
<dbReference type="NCBIfam" id="TIGR01711">
    <property type="entry name" value="gspJ"/>
    <property type="match status" value="1"/>
</dbReference>
<protein>
    <recommendedName>
        <fullName evidence="3">Type II secretion system protein J</fullName>
    </recommendedName>
</protein>
<dbReference type="AlphaFoldDB" id="A0A2J5NCB7"/>
<keyword evidence="4" id="KW-1003">Cell membrane</keyword>
<dbReference type="SUPFAM" id="SSF54523">
    <property type="entry name" value="Pili subunits"/>
    <property type="match status" value="1"/>
</dbReference>
<dbReference type="InterPro" id="IPR010055">
    <property type="entry name" value="T2SS_protein-GspJ"/>
</dbReference>
<evidence type="ECO:0000256" key="8">
    <source>
        <dbReference type="ARBA" id="ARBA00022989"/>
    </source>
</evidence>